<dbReference type="InterPro" id="IPR003018">
    <property type="entry name" value="GAF"/>
</dbReference>
<dbReference type="PROSITE" id="PS50883">
    <property type="entry name" value="EAL"/>
    <property type="match status" value="1"/>
</dbReference>
<evidence type="ECO:0000259" key="4">
    <source>
        <dbReference type="PROSITE" id="PS50113"/>
    </source>
</evidence>
<dbReference type="InterPro" id="IPR000644">
    <property type="entry name" value="CBS_dom"/>
</dbReference>
<dbReference type="Proteomes" id="UP001196661">
    <property type="component" value="Unassembled WGS sequence"/>
</dbReference>
<feature type="domain" description="PAC" evidence="4">
    <location>
        <begin position="797"/>
        <end position="849"/>
    </location>
</feature>
<dbReference type="Gene3D" id="3.30.450.20">
    <property type="entry name" value="PAS domain"/>
    <property type="match status" value="6"/>
</dbReference>
<dbReference type="SUPFAM" id="SSF55073">
    <property type="entry name" value="Nucleotide cyclase"/>
    <property type="match status" value="1"/>
</dbReference>
<feature type="domain" description="GGDEF" evidence="6">
    <location>
        <begin position="1298"/>
        <end position="1431"/>
    </location>
</feature>
<evidence type="ECO:0000259" key="6">
    <source>
        <dbReference type="PROSITE" id="PS50887"/>
    </source>
</evidence>
<dbReference type="InterPro" id="IPR029787">
    <property type="entry name" value="Nucleotide_cyclase"/>
</dbReference>
<dbReference type="Gene3D" id="3.20.20.450">
    <property type="entry name" value="EAL domain"/>
    <property type="match status" value="1"/>
</dbReference>
<dbReference type="InterPro" id="IPR013655">
    <property type="entry name" value="PAS_fold_3"/>
</dbReference>
<name>A0ABS5Y0H0_9CYAN</name>
<proteinExistence type="predicted"/>
<dbReference type="SMART" id="SM00065">
    <property type="entry name" value="GAF"/>
    <property type="match status" value="2"/>
</dbReference>
<dbReference type="CDD" id="cd01949">
    <property type="entry name" value="GGDEF"/>
    <property type="match status" value="1"/>
</dbReference>
<dbReference type="SUPFAM" id="SSF55785">
    <property type="entry name" value="PYP-like sensor domain (PAS domain)"/>
    <property type="match status" value="6"/>
</dbReference>
<protein>
    <submittedName>
        <fullName evidence="8">EAL domain-containing protein</fullName>
    </submittedName>
</protein>
<dbReference type="Pfam" id="PF00563">
    <property type="entry name" value="EAL"/>
    <property type="match status" value="1"/>
</dbReference>
<feature type="coiled-coil region" evidence="2">
    <location>
        <begin position="551"/>
        <end position="582"/>
    </location>
</feature>
<dbReference type="NCBIfam" id="TIGR00229">
    <property type="entry name" value="sensory_box"/>
    <property type="match status" value="5"/>
</dbReference>
<dbReference type="Gene3D" id="3.30.450.40">
    <property type="match status" value="2"/>
</dbReference>
<dbReference type="SUPFAM" id="SSF141868">
    <property type="entry name" value="EAL domain-like"/>
    <property type="match status" value="1"/>
</dbReference>
<feature type="domain" description="EAL" evidence="5">
    <location>
        <begin position="1440"/>
        <end position="1696"/>
    </location>
</feature>
<dbReference type="InterPro" id="IPR035965">
    <property type="entry name" value="PAS-like_dom_sf"/>
</dbReference>
<dbReference type="PROSITE" id="PS51371">
    <property type="entry name" value="CBS"/>
    <property type="match status" value="1"/>
</dbReference>
<dbReference type="NCBIfam" id="TIGR00254">
    <property type="entry name" value="GGDEF"/>
    <property type="match status" value="1"/>
</dbReference>
<dbReference type="SMART" id="SM00052">
    <property type="entry name" value="EAL"/>
    <property type="match status" value="1"/>
</dbReference>
<dbReference type="SMART" id="SM00091">
    <property type="entry name" value="PAS"/>
    <property type="match status" value="4"/>
</dbReference>
<accession>A0ABS5Y0H0</accession>
<dbReference type="InterPro" id="IPR000014">
    <property type="entry name" value="PAS"/>
</dbReference>
<dbReference type="SMART" id="SM00267">
    <property type="entry name" value="GGDEF"/>
    <property type="match status" value="1"/>
</dbReference>
<dbReference type="PROSITE" id="PS50112">
    <property type="entry name" value="PAS"/>
    <property type="match status" value="1"/>
</dbReference>
<dbReference type="InterPro" id="IPR001610">
    <property type="entry name" value="PAC"/>
</dbReference>
<dbReference type="InterPro" id="IPR001633">
    <property type="entry name" value="EAL_dom"/>
</dbReference>
<dbReference type="Pfam" id="PF13426">
    <property type="entry name" value="PAS_9"/>
    <property type="match status" value="1"/>
</dbReference>
<keyword evidence="2" id="KW-0175">Coiled coil</keyword>
<dbReference type="RefSeq" id="WP_215616889.1">
    <property type="nucleotide sequence ID" value="NZ_JADOER010000003.1"/>
</dbReference>
<evidence type="ECO:0000259" key="7">
    <source>
        <dbReference type="PROSITE" id="PS51371"/>
    </source>
</evidence>
<evidence type="ECO:0000256" key="1">
    <source>
        <dbReference type="PROSITE-ProRule" id="PRU00703"/>
    </source>
</evidence>
<dbReference type="SMART" id="SM00086">
    <property type="entry name" value="PAC"/>
    <property type="match status" value="5"/>
</dbReference>
<gene>
    <name evidence="8" type="ORF">IXB28_02060</name>
</gene>
<dbReference type="InterPro" id="IPR035919">
    <property type="entry name" value="EAL_sf"/>
</dbReference>
<dbReference type="InterPro" id="IPR043128">
    <property type="entry name" value="Rev_trsase/Diguanyl_cyclase"/>
</dbReference>
<evidence type="ECO:0000259" key="5">
    <source>
        <dbReference type="PROSITE" id="PS50883"/>
    </source>
</evidence>
<dbReference type="SUPFAM" id="SSF54631">
    <property type="entry name" value="CBS-domain pair"/>
    <property type="match status" value="1"/>
</dbReference>
<comment type="caution">
    <text evidence="8">The sequence shown here is derived from an EMBL/GenBank/DDBJ whole genome shotgun (WGS) entry which is preliminary data.</text>
</comment>
<feature type="domain" description="PAS" evidence="3">
    <location>
        <begin position="169"/>
        <end position="239"/>
    </location>
</feature>
<dbReference type="InterPro" id="IPR029016">
    <property type="entry name" value="GAF-like_dom_sf"/>
</dbReference>
<dbReference type="Pfam" id="PF08447">
    <property type="entry name" value="PAS_3"/>
    <property type="match status" value="2"/>
</dbReference>
<feature type="domain" description="PAC" evidence="4">
    <location>
        <begin position="662"/>
        <end position="714"/>
    </location>
</feature>
<dbReference type="Gene3D" id="3.30.70.270">
    <property type="match status" value="1"/>
</dbReference>
<dbReference type="Pfam" id="PF08448">
    <property type="entry name" value="PAS_4"/>
    <property type="match status" value="3"/>
</dbReference>
<dbReference type="EMBL" id="JADOER010000003">
    <property type="protein sequence ID" value="MBT9310978.1"/>
    <property type="molecule type" value="Genomic_DNA"/>
</dbReference>
<dbReference type="InterPro" id="IPR013656">
    <property type="entry name" value="PAS_4"/>
</dbReference>
<keyword evidence="9" id="KW-1185">Reference proteome</keyword>
<dbReference type="CDD" id="cd00130">
    <property type="entry name" value="PAS"/>
    <property type="match status" value="4"/>
</dbReference>
<dbReference type="PROSITE" id="PS50113">
    <property type="entry name" value="PAC"/>
    <property type="match status" value="4"/>
</dbReference>
<dbReference type="InterPro" id="IPR000160">
    <property type="entry name" value="GGDEF_dom"/>
</dbReference>
<dbReference type="Gene3D" id="3.10.580.10">
    <property type="entry name" value="CBS-domain"/>
    <property type="match status" value="1"/>
</dbReference>
<feature type="domain" description="PAC" evidence="4">
    <location>
        <begin position="1092"/>
        <end position="1148"/>
    </location>
</feature>
<dbReference type="InterPro" id="IPR052155">
    <property type="entry name" value="Biofilm_reg_signaling"/>
</dbReference>
<organism evidence="8 9">
    <name type="scientific">Leptothoe kymatousa TAU-MAC 1615</name>
    <dbReference type="NCBI Taxonomy" id="2364775"/>
    <lineage>
        <taxon>Bacteria</taxon>
        <taxon>Bacillati</taxon>
        <taxon>Cyanobacteriota</taxon>
        <taxon>Cyanophyceae</taxon>
        <taxon>Nodosilineales</taxon>
        <taxon>Cymatolegaceae</taxon>
        <taxon>Leptothoe</taxon>
        <taxon>Leptothoe kymatousa</taxon>
    </lineage>
</organism>
<dbReference type="Pfam" id="PF00990">
    <property type="entry name" value="GGDEF"/>
    <property type="match status" value="1"/>
</dbReference>
<dbReference type="Pfam" id="PF01590">
    <property type="entry name" value="GAF"/>
    <property type="match status" value="2"/>
</dbReference>
<sequence length="1707" mass="191598">MVTCNVVSLPLNAAIIRNPGVVSPETALTDAVSQLADLQTDDLEAARCGPGNLDATQGFWAHRGRSSCLVVVDAGAVAGLITERDIVRLKVQSADWQGRLVGEAILCPPVILPESDFTSVALALDLLMRHGAEHLLLVNDRQQLTGLVTHATLCQVVQKQQNGSCLRTKEQCHMDVLQSLPVGIFRRNRERENIYVNERHCQILGLPRDTTLGDAWQRGVWPEDRDHVLRGWDMSVAENPFQLEYRFRRPGGDVIWIYEQWVADCDDEGHVVGYVGTIADISDRKKMELALAQSEAKNRAILAAIPDYLFCLDSNGVYRDVVTYQKDIALFPAHINPVGLTMADVLPKDVAQRQQYYLDKIFSTGTLQAYEQQVRRGNRICDEEVRVVKSGEDEALFIVRDISDRKQTERQLQSLIEGTAATTGQDFFPALVRYVATALGVAYAVVTELVDGELHTLAFWANGALHPPMSYNPVQTPCERSLEAGQFFSAALKAQDFAGDIDLAAMGVKSYLGIALCGSHNEAIGNLCILDQKTIRAPRRAEQILRVFAARATAELERHRALDSLEQLNQALEIKVAERTAALQRREQFLQAVLDTFPISVFWKDLNSVYLGCNRNFLRDAGLTDVSEMVGKNDYDMPWGAGHAVHAQEDDRAVMESNAAKLGIEETLVKADGQQIWLETNKMPLRNLAGDVEGVLGIYQDITVRKQLELELQHSQKQLSEVLDSAIASITRLRLYPDRSIHYEYISPHCASALGYTVDELLSDPECCQTCFDPDDWETVITPVIDILLTHRGPSTHQMEYRLHRRDGSIFWVIANCSAQWNESGGYWDVTCVETDISDRKNAEAQLQNLMAGTVTVGQDFFPALVRHIADALSVSHVVVNEYANNQLQSLAVWSNGELQPNTVKPLTPTPCSQTIQHGLFYCEKSVQQQFPNNAKLRAMEAESYLGIVLRDTKDNVIGILCIIHQKPLPHVQRAIQILQIFAARAAAELERQRANMALEQLNQALEVKVIERTAELREREQFLQTVLDTFPLNIFWKDLNSVYLGGNRNFLAHAGLTSLSEIQGKTDYDLPWTALEVERYRADDSQVIQSNAPKLGIIASRRKADGQQIWTEINKLPLHNLNGQVIGVLGSFQDITEHQEAQATIKQQVAAIEAAIDGIGILKNDIYIYVNQAQLDLFGYEHPDDLLGKSWRTLYSPYQIAKFEQEILPILGRDHAWQGESVATRKDGSTFPQGVSLTLMDDGLTICVCRDISDLKQAQQQIIHNALHDPLTGLPNRSLLVEKMDLALERAQRLDAYQYAVLFLDLDRFKVINDSLGHLVGDKLLVAVANRLKQHLRNTDMVARLGGDEFVILLEEVATVDDIVQIAERILNDFQTPVLIDGHKIFTSTSIGIVIGSEAYGEASNLIRDADIAMYRAKAHERNSYKFFDGAMHTEAVSRLTLETDLRRALIQQEFVVHYQPIFSLWNRTLVGFEALVRWHHPIRGLVSPDDFMPVLEEMGLVSSLDSWVMHEACGQMARWQRQFPHCFPLKISINLSALDLRNTNLLEDVDSILNNSELPGELIVLEITERMLIEDIDRTIDLLMDLAIKRIQVSIDDFGTGYSSLSYLHRLPVHNLKIDRSFVGQMHSHNRNYQVVSTILAMSKQLGLAVVAEGIETPQHLQQLQQLDCEFGQGYLFAKPLTSRDVELLLAQERSNQSYRFSPEV</sequence>
<feature type="domain" description="CBS" evidence="7">
    <location>
        <begin position="105"/>
        <end position="164"/>
    </location>
</feature>
<dbReference type="PANTHER" id="PTHR44757:SF2">
    <property type="entry name" value="BIOFILM ARCHITECTURE MAINTENANCE PROTEIN MBAA"/>
    <property type="match status" value="1"/>
</dbReference>
<dbReference type="SUPFAM" id="SSF55781">
    <property type="entry name" value="GAF domain-like"/>
    <property type="match status" value="2"/>
</dbReference>
<dbReference type="PANTHER" id="PTHR44757">
    <property type="entry name" value="DIGUANYLATE CYCLASE DGCP"/>
    <property type="match status" value="1"/>
</dbReference>
<evidence type="ECO:0000259" key="3">
    <source>
        <dbReference type="PROSITE" id="PS50112"/>
    </source>
</evidence>
<evidence type="ECO:0000256" key="2">
    <source>
        <dbReference type="SAM" id="Coils"/>
    </source>
</evidence>
<keyword evidence="1" id="KW-0129">CBS domain</keyword>
<evidence type="ECO:0000313" key="8">
    <source>
        <dbReference type="EMBL" id="MBT9310978.1"/>
    </source>
</evidence>
<dbReference type="PROSITE" id="PS50887">
    <property type="entry name" value="GGDEF"/>
    <property type="match status" value="1"/>
</dbReference>
<evidence type="ECO:0000313" key="9">
    <source>
        <dbReference type="Proteomes" id="UP001196661"/>
    </source>
</evidence>
<dbReference type="CDD" id="cd01948">
    <property type="entry name" value="EAL"/>
    <property type="match status" value="1"/>
</dbReference>
<dbReference type="InterPro" id="IPR046342">
    <property type="entry name" value="CBS_dom_sf"/>
</dbReference>
<feature type="domain" description="PAC" evidence="4">
    <location>
        <begin position="241"/>
        <end position="293"/>
    </location>
</feature>
<reference evidence="8 9" key="1">
    <citation type="journal article" date="2021" name="Mar. Drugs">
        <title>Genome Reduction and Secondary Metabolism of the Marine Sponge-Associated Cyanobacterium Leptothoe.</title>
        <authorList>
            <person name="Konstantinou D."/>
            <person name="Popin R.V."/>
            <person name="Fewer D.P."/>
            <person name="Sivonen K."/>
            <person name="Gkelis S."/>
        </authorList>
    </citation>
    <scope>NUCLEOTIDE SEQUENCE [LARGE SCALE GENOMIC DNA]</scope>
    <source>
        <strain evidence="8 9">TAU-MAC 1615</strain>
    </source>
</reference>
<dbReference type="InterPro" id="IPR000700">
    <property type="entry name" value="PAS-assoc_C"/>
</dbReference>